<dbReference type="EMBL" id="BARW01039387">
    <property type="protein sequence ID" value="GAJ20042.1"/>
    <property type="molecule type" value="Genomic_DNA"/>
</dbReference>
<name>X1VL74_9ZZZZ</name>
<feature type="non-terminal residue" evidence="1">
    <location>
        <position position="1"/>
    </location>
</feature>
<gene>
    <name evidence="1" type="ORF">S12H4_60020</name>
</gene>
<organism evidence="1">
    <name type="scientific">marine sediment metagenome</name>
    <dbReference type="NCBI Taxonomy" id="412755"/>
    <lineage>
        <taxon>unclassified sequences</taxon>
        <taxon>metagenomes</taxon>
        <taxon>ecological metagenomes</taxon>
    </lineage>
</organism>
<sequence length="74" mass="8654">LEHYLGGSQPQLFHLIADEPFSKMEETKSQMVEENEWKGVKTTWTIKKENFTEIMIELVNLLKLKSVWVLSTSN</sequence>
<accession>X1VL74</accession>
<proteinExistence type="predicted"/>
<protein>
    <submittedName>
        <fullName evidence="1">Uncharacterized protein</fullName>
    </submittedName>
</protein>
<comment type="caution">
    <text evidence="1">The sequence shown here is derived from an EMBL/GenBank/DDBJ whole genome shotgun (WGS) entry which is preliminary data.</text>
</comment>
<reference evidence="1" key="1">
    <citation type="journal article" date="2014" name="Front. Microbiol.">
        <title>High frequency of phylogenetically diverse reductive dehalogenase-homologous genes in deep subseafloor sedimentary metagenomes.</title>
        <authorList>
            <person name="Kawai M."/>
            <person name="Futagami T."/>
            <person name="Toyoda A."/>
            <person name="Takaki Y."/>
            <person name="Nishi S."/>
            <person name="Hori S."/>
            <person name="Arai W."/>
            <person name="Tsubouchi T."/>
            <person name="Morono Y."/>
            <person name="Uchiyama I."/>
            <person name="Ito T."/>
            <person name="Fujiyama A."/>
            <person name="Inagaki F."/>
            <person name="Takami H."/>
        </authorList>
    </citation>
    <scope>NUCLEOTIDE SEQUENCE</scope>
    <source>
        <strain evidence="1">Expedition CK06-06</strain>
    </source>
</reference>
<evidence type="ECO:0000313" key="1">
    <source>
        <dbReference type="EMBL" id="GAJ20042.1"/>
    </source>
</evidence>
<dbReference type="AlphaFoldDB" id="X1VL74"/>